<gene>
    <name evidence="2" type="ORF">UFOPK1358_01414</name>
</gene>
<dbReference type="InterPro" id="IPR001296">
    <property type="entry name" value="Glyco_trans_1"/>
</dbReference>
<dbReference type="PANTHER" id="PTHR45947:SF3">
    <property type="entry name" value="SULFOQUINOVOSYL TRANSFERASE SQD2"/>
    <property type="match status" value="1"/>
</dbReference>
<evidence type="ECO:0000313" key="2">
    <source>
        <dbReference type="EMBL" id="CAB4547710.1"/>
    </source>
</evidence>
<protein>
    <submittedName>
        <fullName evidence="2">Unannotated protein</fullName>
    </submittedName>
</protein>
<dbReference type="InterPro" id="IPR050194">
    <property type="entry name" value="Glycosyltransferase_grp1"/>
</dbReference>
<dbReference type="Pfam" id="PF00534">
    <property type="entry name" value="Glycos_transf_1"/>
    <property type="match status" value="1"/>
</dbReference>
<proteinExistence type="predicted"/>
<dbReference type="Gene3D" id="3.40.50.2000">
    <property type="entry name" value="Glycogen Phosphorylase B"/>
    <property type="match status" value="2"/>
</dbReference>
<dbReference type="GO" id="GO:0016757">
    <property type="term" value="F:glycosyltransferase activity"/>
    <property type="evidence" value="ECO:0007669"/>
    <property type="project" value="InterPro"/>
</dbReference>
<feature type="domain" description="Glycosyl transferase family 1" evidence="1">
    <location>
        <begin position="200"/>
        <end position="361"/>
    </location>
</feature>
<organism evidence="2">
    <name type="scientific">freshwater metagenome</name>
    <dbReference type="NCBI Taxonomy" id="449393"/>
    <lineage>
        <taxon>unclassified sequences</taxon>
        <taxon>metagenomes</taxon>
        <taxon>ecological metagenomes</taxon>
    </lineage>
</organism>
<dbReference type="SUPFAM" id="SSF53756">
    <property type="entry name" value="UDP-Glycosyltransferase/glycogen phosphorylase"/>
    <property type="match status" value="1"/>
</dbReference>
<dbReference type="PANTHER" id="PTHR45947">
    <property type="entry name" value="SULFOQUINOVOSYL TRANSFERASE SQD2"/>
    <property type="match status" value="1"/>
</dbReference>
<reference evidence="2" key="1">
    <citation type="submission" date="2020-05" db="EMBL/GenBank/DDBJ databases">
        <authorList>
            <person name="Chiriac C."/>
            <person name="Salcher M."/>
            <person name="Ghai R."/>
            <person name="Kavagutti S V."/>
        </authorList>
    </citation>
    <scope>NUCLEOTIDE SEQUENCE</scope>
</reference>
<evidence type="ECO:0000259" key="1">
    <source>
        <dbReference type="Pfam" id="PF00534"/>
    </source>
</evidence>
<sequence length="398" mass="43524">MRLAVIGDTQHYRDSEGRLCALEPVVNQLDRWAELFDEVVICAPLDPGPPPAGFGPYRSLNLSLEPLQKAGGNTRAAKFGLLGHLIPWARTTRRVARSVDAVHLRCPCNIGLVAIFSTWRAGALRYAMYAGVWHDYAGEPRFFRLQRKLLGSKFFGGPVSVYAGKNPALPHLEPFFSPSFSNSDIESARPLSDAKIERIRDPKSDGPWRLVTVGRLTPNKNQQTIIRSLPSIVKGGAEITLDVYGDGPCRSELEKLASDLGVAEFVTFHGSVSHGEVMEAFASGDLNLLSTRQEGYGKVLLESMVHATVPVFGQSPVSGEISGEGTRGLVFSSEDSARLAELVLGLITDRERWADMAVAARDYAGTMTLEAFQDRVREMLERQWGVTLLDPASRGGSE</sequence>
<dbReference type="CDD" id="cd03801">
    <property type="entry name" value="GT4_PimA-like"/>
    <property type="match status" value="1"/>
</dbReference>
<name>A0A6J6C8N6_9ZZZZ</name>
<accession>A0A6J6C8N6</accession>
<dbReference type="EMBL" id="CAEZSF010000154">
    <property type="protein sequence ID" value="CAB4547710.1"/>
    <property type="molecule type" value="Genomic_DNA"/>
</dbReference>
<dbReference type="AlphaFoldDB" id="A0A6J6C8N6"/>